<keyword evidence="20" id="KW-1185">Reference proteome</keyword>
<evidence type="ECO:0000256" key="4">
    <source>
        <dbReference type="ARBA" id="ARBA00004922"/>
    </source>
</evidence>
<dbReference type="PANTHER" id="PTHR44216">
    <property type="entry name" value="PROTEIN O-MANNOSYL-TRANSFERASE TMTC2"/>
    <property type="match status" value="1"/>
</dbReference>
<evidence type="ECO:0000256" key="5">
    <source>
        <dbReference type="ARBA" id="ARBA00007882"/>
    </source>
</evidence>
<feature type="compositionally biased region" description="Polar residues" evidence="17">
    <location>
        <begin position="363"/>
        <end position="376"/>
    </location>
</feature>
<dbReference type="Gene3D" id="1.25.40.10">
    <property type="entry name" value="Tetratricopeptide repeat domain"/>
    <property type="match status" value="1"/>
</dbReference>
<evidence type="ECO:0000256" key="9">
    <source>
        <dbReference type="ARBA" id="ARBA00022737"/>
    </source>
</evidence>
<evidence type="ECO:0000256" key="6">
    <source>
        <dbReference type="ARBA" id="ARBA00012839"/>
    </source>
</evidence>
<feature type="transmembrane region" description="Helical" evidence="18">
    <location>
        <begin position="6"/>
        <end position="29"/>
    </location>
</feature>
<evidence type="ECO:0000256" key="1">
    <source>
        <dbReference type="ARBA" id="ARBA00003582"/>
    </source>
</evidence>
<dbReference type="InterPro" id="IPR052384">
    <property type="entry name" value="TMTC_O-mannosyltransferase"/>
</dbReference>
<feature type="domain" description="DUF1736" evidence="19">
    <location>
        <begin position="238"/>
        <end position="311"/>
    </location>
</feature>
<dbReference type="InterPro" id="IPR013618">
    <property type="entry name" value="TMTC_DUF1736"/>
</dbReference>
<dbReference type="GO" id="GO:0005789">
    <property type="term" value="C:endoplasmic reticulum membrane"/>
    <property type="evidence" value="ECO:0007669"/>
    <property type="project" value="TreeGrafter"/>
</dbReference>
<feature type="repeat" description="TPR" evidence="16">
    <location>
        <begin position="641"/>
        <end position="674"/>
    </location>
</feature>
<keyword evidence="10 16" id="KW-0802">TPR repeat</keyword>
<keyword evidence="9" id="KW-0677">Repeat</keyword>
<feature type="region of interest" description="Disordered" evidence="17">
    <location>
        <begin position="501"/>
        <end position="525"/>
    </location>
</feature>
<comment type="pathway">
    <text evidence="4">Protein modification; protein glycosylation.</text>
</comment>
<keyword evidence="8 18" id="KW-0812">Transmembrane</keyword>
<evidence type="ECO:0000313" key="21">
    <source>
        <dbReference type="RefSeq" id="XP_026684475.1"/>
    </source>
</evidence>
<feature type="transmembrane region" description="Helical" evidence="18">
    <location>
        <begin position="544"/>
        <end position="567"/>
    </location>
</feature>
<comment type="catalytic activity">
    <reaction evidence="15">
        <text>a di-trans,poly-cis-dolichyl beta-D-mannosyl phosphate + L-seryl-[protein] = 3-O-(alpha-D-mannosyl)-L-seryl-[protein] + a di-trans,poly-cis-dolichyl phosphate + H(+)</text>
        <dbReference type="Rhea" id="RHEA:17377"/>
        <dbReference type="Rhea" id="RHEA-COMP:9863"/>
        <dbReference type="Rhea" id="RHEA-COMP:13546"/>
        <dbReference type="Rhea" id="RHEA-COMP:19498"/>
        <dbReference type="Rhea" id="RHEA-COMP:19501"/>
        <dbReference type="ChEBI" id="CHEBI:15378"/>
        <dbReference type="ChEBI" id="CHEBI:29999"/>
        <dbReference type="ChEBI" id="CHEBI:57683"/>
        <dbReference type="ChEBI" id="CHEBI:58211"/>
        <dbReference type="ChEBI" id="CHEBI:137321"/>
        <dbReference type="EC" id="2.4.1.109"/>
    </reaction>
</comment>
<dbReference type="GO" id="GO:0004169">
    <property type="term" value="F:dolichyl-phosphate-mannose-protein mannosyltransferase activity"/>
    <property type="evidence" value="ECO:0007669"/>
    <property type="project" value="UniProtKB-EC"/>
</dbReference>
<comment type="function">
    <text evidence="1">Transfers mannosyl residues to the hydroxyl group of serine or threonine residues.</text>
</comment>
<evidence type="ECO:0000256" key="13">
    <source>
        <dbReference type="ARBA" id="ARBA00023136"/>
    </source>
</evidence>
<feature type="transmembrane region" description="Helical" evidence="18">
    <location>
        <begin position="218"/>
        <end position="235"/>
    </location>
</feature>
<name>A0A3Q0JCM0_DIACI</name>
<dbReference type="PROSITE" id="PS50005">
    <property type="entry name" value="TPR"/>
    <property type="match status" value="1"/>
</dbReference>
<evidence type="ECO:0000256" key="2">
    <source>
        <dbReference type="ARBA" id="ARBA00004141"/>
    </source>
</evidence>
<feature type="transmembrane region" description="Helical" evidence="18">
    <location>
        <begin position="136"/>
        <end position="160"/>
    </location>
</feature>
<comment type="similarity">
    <text evidence="5">Belongs to the TMTC family.</text>
</comment>
<dbReference type="STRING" id="121845.A0A3Q0JCM0"/>
<reference evidence="21" key="1">
    <citation type="submission" date="2025-08" db="UniProtKB">
        <authorList>
            <consortium name="RefSeq"/>
        </authorList>
    </citation>
    <scope>IDENTIFICATION</scope>
</reference>
<protein>
    <recommendedName>
        <fullName evidence="6">dolichyl-phosphate-mannose--protein mannosyltransferase</fullName>
        <ecNumber evidence="6">2.4.1.109</ecNumber>
    </recommendedName>
</protein>
<evidence type="ECO:0000256" key="7">
    <source>
        <dbReference type="ARBA" id="ARBA00022679"/>
    </source>
</evidence>
<keyword evidence="7" id="KW-0808">Transferase</keyword>
<dbReference type="AlphaFoldDB" id="A0A3Q0JCM0"/>
<evidence type="ECO:0000256" key="16">
    <source>
        <dbReference type="PROSITE-ProRule" id="PRU00339"/>
    </source>
</evidence>
<comment type="subcellular location">
    <subcellularLocation>
        <location evidence="3">Endoplasmic reticulum</location>
    </subcellularLocation>
    <subcellularLocation>
        <location evidence="2">Membrane</location>
        <topology evidence="2">Multi-pass membrane protein</topology>
    </subcellularLocation>
</comment>
<keyword evidence="13 18" id="KW-0472">Membrane</keyword>
<sequence>MTAWSVAAGISVLVAFCVYYNCLPAGFVYDDSRAILSNQDILPSTPLEALFHNDFWGTPIKSPSSHGSYRPLSVLTFRLNYAWSGFRPFAYHLTNIGLHCLCTALVHLLALSVLPTHRAAWVASALFGVHPVHTEAVAGLVGRADILSCIFYLVAILMFVHLPPRSILRYLSVTVLGACAMLSKEIGVSAVLICLVWDIVSLTRGSNVPKARRSWKSSILLVLSFVMLLCTRIMIMGNSTPSFSKADNPTAQHPSFVTRTLTFLYLPILNTKLLVFPRQLSYDWGMQSIPQIENIYDLRNLATILFYSILIYIGIRLTRFLVQKHRRQAKRPLPSRINKPCDNLVIMCNYCRYRRRDEEATHNQKQTKNQNHSEPNQSKERDLNNNEIGKEILNLNYYHLEGGKAFNKANLDGLASWDGKSFRYETVVELYIRKLCLALTNMCLHRNYENTVFKSRKSDVMNTLRDKHYSQEDTSCPPNESYRQVLDKHAKNRTDHIGKSFSEVDARPDGKKVQKPSRENSASRNHCTCRVTAPKTRLKHEERLAIILALLIIPFIPASNLFFYVGFVLAERVLYIPSVGYCYLVAYAYSLVWDRSKGQRRLLNALVMYLMVIYAVRTVRRNTDWLNEENLYRSGIAVNPPKSYGNLGSILSSQRRYQEAEQAYRMALHYRSNMADVHYN</sequence>
<dbReference type="EC" id="2.4.1.109" evidence="6"/>
<feature type="region of interest" description="Disordered" evidence="17">
    <location>
        <begin position="359"/>
        <end position="385"/>
    </location>
</feature>
<dbReference type="KEGG" id="dci:103516211"/>
<dbReference type="PaxDb" id="121845-A0A3Q0JCM0"/>
<evidence type="ECO:0000259" key="19">
    <source>
        <dbReference type="Pfam" id="PF08409"/>
    </source>
</evidence>
<feature type="transmembrane region" description="Helical" evidence="18">
    <location>
        <begin position="96"/>
        <end position="116"/>
    </location>
</feature>
<accession>A0A3Q0JCM0</accession>
<dbReference type="PANTHER" id="PTHR44216:SF3">
    <property type="entry name" value="PROTEIN O-MANNOSYL-TRANSFERASE TMTC2"/>
    <property type="match status" value="1"/>
</dbReference>
<keyword evidence="11" id="KW-0256">Endoplasmic reticulum</keyword>
<evidence type="ECO:0000256" key="18">
    <source>
        <dbReference type="SAM" id="Phobius"/>
    </source>
</evidence>
<feature type="transmembrane region" description="Helical" evidence="18">
    <location>
        <begin position="304"/>
        <end position="322"/>
    </location>
</feature>
<feature type="transmembrane region" description="Helical" evidence="18">
    <location>
        <begin position="573"/>
        <end position="590"/>
    </location>
</feature>
<organism evidence="20 21">
    <name type="scientific">Diaphorina citri</name>
    <name type="common">Asian citrus psyllid</name>
    <dbReference type="NCBI Taxonomy" id="121845"/>
    <lineage>
        <taxon>Eukaryota</taxon>
        <taxon>Metazoa</taxon>
        <taxon>Ecdysozoa</taxon>
        <taxon>Arthropoda</taxon>
        <taxon>Hexapoda</taxon>
        <taxon>Insecta</taxon>
        <taxon>Pterygota</taxon>
        <taxon>Neoptera</taxon>
        <taxon>Paraneoptera</taxon>
        <taxon>Hemiptera</taxon>
        <taxon>Sternorrhyncha</taxon>
        <taxon>Psylloidea</taxon>
        <taxon>Psyllidae</taxon>
        <taxon>Diaphorininae</taxon>
        <taxon>Diaphorina</taxon>
    </lineage>
</organism>
<evidence type="ECO:0000256" key="10">
    <source>
        <dbReference type="ARBA" id="ARBA00022803"/>
    </source>
</evidence>
<evidence type="ECO:0000256" key="11">
    <source>
        <dbReference type="ARBA" id="ARBA00022824"/>
    </source>
</evidence>
<dbReference type="RefSeq" id="XP_026684475.1">
    <property type="nucleotide sequence ID" value="XM_026828674.1"/>
</dbReference>
<dbReference type="UniPathway" id="UPA00378"/>
<feature type="non-terminal residue" evidence="21">
    <location>
        <position position="680"/>
    </location>
</feature>
<dbReference type="Pfam" id="PF08409">
    <property type="entry name" value="TMTC_DUF1736"/>
    <property type="match status" value="1"/>
</dbReference>
<gene>
    <name evidence="21" type="primary">LOC103516211</name>
</gene>
<dbReference type="InterPro" id="IPR019734">
    <property type="entry name" value="TPR_rpt"/>
</dbReference>
<dbReference type="SMART" id="SM00028">
    <property type="entry name" value="TPR"/>
    <property type="match status" value="1"/>
</dbReference>
<proteinExistence type="inferred from homology"/>
<feature type="compositionally biased region" description="Basic and acidic residues" evidence="17">
    <location>
        <begin position="501"/>
        <end position="518"/>
    </location>
</feature>
<evidence type="ECO:0000256" key="12">
    <source>
        <dbReference type="ARBA" id="ARBA00022989"/>
    </source>
</evidence>
<dbReference type="GeneID" id="103516211"/>
<evidence type="ECO:0000256" key="8">
    <source>
        <dbReference type="ARBA" id="ARBA00022692"/>
    </source>
</evidence>
<evidence type="ECO:0000256" key="14">
    <source>
        <dbReference type="ARBA" id="ARBA00045085"/>
    </source>
</evidence>
<dbReference type="Proteomes" id="UP000079169">
    <property type="component" value="Unplaced"/>
</dbReference>
<comment type="catalytic activity">
    <reaction evidence="14">
        <text>a di-trans,poly-cis-dolichyl beta-D-mannosyl phosphate + L-threonyl-[protein] = 3-O-(alpha-D-mannosyl)-L-threonyl-[protein] + a di-trans,poly-cis-dolichyl phosphate + H(+)</text>
        <dbReference type="Rhea" id="RHEA:53396"/>
        <dbReference type="Rhea" id="RHEA-COMP:11060"/>
        <dbReference type="Rhea" id="RHEA-COMP:13547"/>
        <dbReference type="Rhea" id="RHEA-COMP:19498"/>
        <dbReference type="Rhea" id="RHEA-COMP:19501"/>
        <dbReference type="ChEBI" id="CHEBI:15378"/>
        <dbReference type="ChEBI" id="CHEBI:30013"/>
        <dbReference type="ChEBI" id="CHEBI:57683"/>
        <dbReference type="ChEBI" id="CHEBI:58211"/>
        <dbReference type="ChEBI" id="CHEBI:137323"/>
        <dbReference type="EC" id="2.4.1.109"/>
    </reaction>
</comment>
<evidence type="ECO:0000256" key="15">
    <source>
        <dbReference type="ARBA" id="ARBA00045102"/>
    </source>
</evidence>
<evidence type="ECO:0000256" key="3">
    <source>
        <dbReference type="ARBA" id="ARBA00004240"/>
    </source>
</evidence>
<dbReference type="InterPro" id="IPR011990">
    <property type="entry name" value="TPR-like_helical_dom_sf"/>
</dbReference>
<dbReference type="SUPFAM" id="SSF48452">
    <property type="entry name" value="TPR-like"/>
    <property type="match status" value="1"/>
</dbReference>
<evidence type="ECO:0000313" key="20">
    <source>
        <dbReference type="Proteomes" id="UP000079169"/>
    </source>
</evidence>
<keyword evidence="12 18" id="KW-1133">Transmembrane helix</keyword>
<evidence type="ECO:0000256" key="17">
    <source>
        <dbReference type="SAM" id="MobiDB-lite"/>
    </source>
</evidence>